<protein>
    <submittedName>
        <fullName evidence="1">Uncharacterized protein</fullName>
    </submittedName>
</protein>
<dbReference type="EMBL" id="JANAKD010000456">
    <property type="protein sequence ID" value="KAJ3493730.1"/>
    <property type="molecule type" value="Genomic_DNA"/>
</dbReference>
<gene>
    <name evidence="1" type="ORF">NLG97_g4545</name>
</gene>
<accession>A0ACC1QW67</accession>
<dbReference type="Proteomes" id="UP001148737">
    <property type="component" value="Unassembled WGS sequence"/>
</dbReference>
<organism evidence="1 2">
    <name type="scientific">Lecanicillium saksenae</name>
    <dbReference type="NCBI Taxonomy" id="468837"/>
    <lineage>
        <taxon>Eukaryota</taxon>
        <taxon>Fungi</taxon>
        <taxon>Dikarya</taxon>
        <taxon>Ascomycota</taxon>
        <taxon>Pezizomycotina</taxon>
        <taxon>Sordariomycetes</taxon>
        <taxon>Hypocreomycetidae</taxon>
        <taxon>Hypocreales</taxon>
        <taxon>Cordycipitaceae</taxon>
        <taxon>Lecanicillium</taxon>
    </lineage>
</organism>
<evidence type="ECO:0000313" key="2">
    <source>
        <dbReference type="Proteomes" id="UP001148737"/>
    </source>
</evidence>
<sequence>MLHHQSLSPRSTSMVIDLNMPIGVAHHVSSSSASSTGTGPVQLGDCFSPTMSFTTDRTDFDLLATAANLFSTEDSNDAANQNITEHDCGSSDKDLNSLLFSTEFTPFLEGTLSSQTLAHFASGHINQVPLSVPSLELPHDPGSHTTVQHSCFTRALRSLEKLSSDSCLGRPGVPPTAAGIIANNEAVMESLGSMLECSCSEDGYLLYLAALIMSKALDSYAYVARQSVCFPQLESSSSSHAHTKSCESTNSSSNPNAPKILANNTSGRQESIDHGGAESARITAQLVLGELYLVRRLIAKLSSKLKGRAAEVEEDLRATGMQLENNNFVRTKACLLTVGDHFAEALSRRLKALSLDISHHLRAA</sequence>
<keyword evidence="2" id="KW-1185">Reference proteome</keyword>
<reference evidence="1" key="1">
    <citation type="submission" date="2022-07" db="EMBL/GenBank/DDBJ databases">
        <title>Genome Sequence of Lecanicillium saksenae.</title>
        <authorList>
            <person name="Buettner E."/>
        </authorList>
    </citation>
    <scope>NUCLEOTIDE SEQUENCE</scope>
    <source>
        <strain evidence="1">VT-O1</strain>
    </source>
</reference>
<name>A0ACC1QW67_9HYPO</name>
<evidence type="ECO:0000313" key="1">
    <source>
        <dbReference type="EMBL" id="KAJ3493730.1"/>
    </source>
</evidence>
<comment type="caution">
    <text evidence="1">The sequence shown here is derived from an EMBL/GenBank/DDBJ whole genome shotgun (WGS) entry which is preliminary data.</text>
</comment>
<proteinExistence type="predicted"/>